<dbReference type="CDD" id="cd18811">
    <property type="entry name" value="SF2_C_RecG"/>
    <property type="match status" value="1"/>
</dbReference>
<organism evidence="19 20">
    <name type="scientific">Zoogloea oryzae</name>
    <dbReference type="NCBI Taxonomy" id="310767"/>
    <lineage>
        <taxon>Bacteria</taxon>
        <taxon>Pseudomonadati</taxon>
        <taxon>Pseudomonadota</taxon>
        <taxon>Betaproteobacteria</taxon>
        <taxon>Rhodocyclales</taxon>
        <taxon>Zoogloeaceae</taxon>
        <taxon>Zoogloea</taxon>
    </lineage>
</organism>
<keyword evidence="3 15" id="KW-0547">Nucleotide-binding</keyword>
<dbReference type="Pfam" id="PF00270">
    <property type="entry name" value="DEAD"/>
    <property type="match status" value="1"/>
</dbReference>
<dbReference type="Pfam" id="PF17191">
    <property type="entry name" value="RecG_wedge"/>
    <property type="match status" value="1"/>
</dbReference>
<evidence type="ECO:0000256" key="2">
    <source>
        <dbReference type="ARBA" id="ARBA00017846"/>
    </source>
</evidence>
<feature type="domain" description="Helicase ATP-binding" evidence="17">
    <location>
        <begin position="292"/>
        <end position="456"/>
    </location>
</feature>
<dbReference type="NCBIfam" id="NF008168">
    <property type="entry name" value="PRK10917.2-2"/>
    <property type="match status" value="1"/>
</dbReference>
<evidence type="ECO:0000256" key="12">
    <source>
        <dbReference type="ARBA" id="ARBA00034617"/>
    </source>
</evidence>
<evidence type="ECO:0000313" key="19">
    <source>
        <dbReference type="EMBL" id="GLT24487.1"/>
    </source>
</evidence>
<evidence type="ECO:0000256" key="14">
    <source>
        <dbReference type="ARBA" id="ARBA00048988"/>
    </source>
</evidence>
<dbReference type="PANTHER" id="PTHR47964:SF1">
    <property type="entry name" value="ATP-DEPENDENT DNA HELICASE HOMOLOG RECG, CHLOROPLASTIC"/>
    <property type="match status" value="1"/>
</dbReference>
<feature type="region of interest" description="Disordered" evidence="16">
    <location>
        <begin position="1"/>
        <end position="23"/>
    </location>
</feature>
<dbReference type="SUPFAM" id="SSF50249">
    <property type="entry name" value="Nucleic acid-binding proteins"/>
    <property type="match status" value="1"/>
</dbReference>
<proteinExistence type="inferred from homology"/>
<keyword evidence="5 15" id="KW-0378">Hydrolase</keyword>
<evidence type="ECO:0000256" key="1">
    <source>
        <dbReference type="ARBA" id="ARBA00007504"/>
    </source>
</evidence>
<keyword evidence="9 15" id="KW-0233">DNA recombination</keyword>
<dbReference type="PROSITE" id="PS51194">
    <property type="entry name" value="HELICASE_CTER"/>
    <property type="match status" value="1"/>
</dbReference>
<accession>A0ABQ6FFT7</accession>
<dbReference type="PANTHER" id="PTHR47964">
    <property type="entry name" value="ATP-DEPENDENT DNA HELICASE HOMOLOG RECG, CHLOROPLASTIC"/>
    <property type="match status" value="1"/>
</dbReference>
<evidence type="ECO:0000256" key="15">
    <source>
        <dbReference type="RuleBase" id="RU363016"/>
    </source>
</evidence>
<dbReference type="InterPro" id="IPR001650">
    <property type="entry name" value="Helicase_C-like"/>
</dbReference>
<evidence type="ECO:0000256" key="13">
    <source>
        <dbReference type="ARBA" id="ARBA00034808"/>
    </source>
</evidence>
<dbReference type="NCBIfam" id="TIGR00643">
    <property type="entry name" value="recG"/>
    <property type="match status" value="1"/>
</dbReference>
<keyword evidence="20" id="KW-1185">Reference proteome</keyword>
<evidence type="ECO:0000256" key="7">
    <source>
        <dbReference type="ARBA" id="ARBA00022840"/>
    </source>
</evidence>
<dbReference type="InterPro" id="IPR011545">
    <property type="entry name" value="DEAD/DEAH_box_helicase_dom"/>
</dbReference>
<reference evidence="20" key="1">
    <citation type="journal article" date="2019" name="Int. J. Syst. Evol. Microbiol.">
        <title>The Global Catalogue of Microorganisms (GCM) 10K type strain sequencing project: providing services to taxonomists for standard genome sequencing and annotation.</title>
        <authorList>
            <consortium name="The Broad Institute Genomics Platform"/>
            <consortium name="The Broad Institute Genome Sequencing Center for Infectious Disease"/>
            <person name="Wu L."/>
            <person name="Ma J."/>
        </authorList>
    </citation>
    <scope>NUCLEOTIDE SEQUENCE [LARGE SCALE GENOMIC DNA]</scope>
    <source>
        <strain evidence="20">NBRC 102407</strain>
    </source>
</reference>
<sequence length="700" mass="76217">MPDTAAPATATAANAAPPKKAAVRGWPGVGPQLAERLAKLDIFAPADLILHLPLRYEDETRLTMLADLRPGVPAQCEVEVISCEVSPPPRRQLLARASDASGEVTLRFVHFYPSQQKQLAAGSRLRIFGELRGGFFGAEMIHPRVKPVAAGEPLPDSLTPIYPTTAGLVQSALRKLIGGALRHNPVVEDLPEPLRRRLNLPTLPDALRTLHAPPPSMAILDIEDRGHPAWQRVKLDELLAQQISLRRAYAARRAKNAPSLPRHDTLTRSLLEQLPFALTGAQGRAFAEIAADLASDHPMQRLLQGDVGSGKTCVAALAMLLAAENGRQAVLMAPTEILAEQHYRKLADWLAPIGLEVAWLSGSRKKKEREATMARLAAGEILLAVGTHALIEDPVALPLLALAVVDEQHRFGVRQRLALREKGQAGESPHMLMMSATPIPRTLAMSYYADLDVSVLDELPPGRTPIVTKLVSDQRRDEVIRRVHDACVAGRQAYWVCPLIEESEALQLKTAQETFEMLSAALPDLTVGLVHGRLKNDEKSATMAAFSANEVQVLVATTVIEVGVDVPNASLMVIEHAERFGLAQLHQLRGRVGRGVHESVCILLFAQPLSQAGRERLKAIFEHTDGFVIAREDLRIRGPGEFIGARQSGVPLLRYADLEEDAVLVDIARDLAETLLRDAPRVADAVTARWFGGRASLLKA</sequence>
<dbReference type="InterPro" id="IPR014001">
    <property type="entry name" value="Helicase_ATP-bd"/>
</dbReference>
<protein>
    <recommendedName>
        <fullName evidence="2 15">ATP-dependent DNA helicase RecG</fullName>
        <ecNumber evidence="13 15">5.6.2.4</ecNumber>
    </recommendedName>
</protein>
<dbReference type="Pfam" id="PF00271">
    <property type="entry name" value="Helicase_C"/>
    <property type="match status" value="1"/>
</dbReference>
<evidence type="ECO:0000256" key="8">
    <source>
        <dbReference type="ARBA" id="ARBA00023125"/>
    </source>
</evidence>
<evidence type="ECO:0000256" key="5">
    <source>
        <dbReference type="ARBA" id="ARBA00022801"/>
    </source>
</evidence>
<evidence type="ECO:0000313" key="20">
    <source>
        <dbReference type="Proteomes" id="UP001157167"/>
    </source>
</evidence>
<name>A0ABQ6FFT7_9RHOO</name>
<dbReference type="NCBIfam" id="NF008165">
    <property type="entry name" value="PRK10917.1-3"/>
    <property type="match status" value="1"/>
</dbReference>
<dbReference type="InterPro" id="IPR027417">
    <property type="entry name" value="P-loop_NTPase"/>
</dbReference>
<gene>
    <name evidence="19" type="primary">recG</name>
    <name evidence="19" type="ORF">GCM10007933_39680</name>
</gene>
<evidence type="ECO:0000256" key="10">
    <source>
        <dbReference type="ARBA" id="ARBA00023204"/>
    </source>
</evidence>
<evidence type="ECO:0000256" key="3">
    <source>
        <dbReference type="ARBA" id="ARBA00022741"/>
    </source>
</evidence>
<dbReference type="NCBIfam" id="NF008166">
    <property type="entry name" value="PRK10917.1-4"/>
    <property type="match status" value="1"/>
</dbReference>
<dbReference type="Gene3D" id="3.40.50.300">
    <property type="entry name" value="P-loop containing nucleotide triphosphate hydrolases"/>
    <property type="match status" value="2"/>
</dbReference>
<dbReference type="CDD" id="cd04488">
    <property type="entry name" value="RecG_wedge_OBF"/>
    <property type="match status" value="1"/>
</dbReference>
<dbReference type="EC" id="5.6.2.4" evidence="13 15"/>
<evidence type="ECO:0000259" key="17">
    <source>
        <dbReference type="PROSITE" id="PS51192"/>
    </source>
</evidence>
<dbReference type="CDD" id="cd17992">
    <property type="entry name" value="DEXHc_RecG"/>
    <property type="match status" value="1"/>
</dbReference>
<evidence type="ECO:0000256" key="4">
    <source>
        <dbReference type="ARBA" id="ARBA00022763"/>
    </source>
</evidence>
<dbReference type="InterPro" id="IPR012340">
    <property type="entry name" value="NA-bd_OB-fold"/>
</dbReference>
<keyword evidence="8" id="KW-0238">DNA-binding</keyword>
<comment type="similarity">
    <text evidence="1 15">Belongs to the helicase family. RecG subfamily.</text>
</comment>
<feature type="compositionally biased region" description="Low complexity" evidence="16">
    <location>
        <begin position="1"/>
        <end position="20"/>
    </location>
</feature>
<dbReference type="Pfam" id="PF19833">
    <property type="entry name" value="RecG_dom3_C"/>
    <property type="match status" value="1"/>
</dbReference>
<evidence type="ECO:0000259" key="18">
    <source>
        <dbReference type="PROSITE" id="PS51194"/>
    </source>
</evidence>
<dbReference type="InterPro" id="IPR045562">
    <property type="entry name" value="RecG_dom3_C"/>
</dbReference>
<comment type="function">
    <text evidence="15">Plays a critical role in recombination and DNA repair. Helps process Holliday junction intermediates to mature products by catalyzing branch migration. Has replication fork regression activity, unwinds stalled or blocked replication forks to make a HJ that can be resolved. Has a DNA unwinding activity characteristic of a DNA helicase with 3'-5' polarity.</text>
</comment>
<dbReference type="SMART" id="SM00490">
    <property type="entry name" value="HELICc"/>
    <property type="match status" value="1"/>
</dbReference>
<keyword evidence="4 15" id="KW-0227">DNA damage</keyword>
<evidence type="ECO:0000256" key="6">
    <source>
        <dbReference type="ARBA" id="ARBA00022806"/>
    </source>
</evidence>
<dbReference type="InterPro" id="IPR004609">
    <property type="entry name" value="ATP-dep_DNA_helicase_RecG"/>
</dbReference>
<feature type="domain" description="Helicase C-terminal" evidence="18">
    <location>
        <begin position="489"/>
        <end position="640"/>
    </location>
</feature>
<comment type="caution">
    <text evidence="19">The sequence shown here is derived from an EMBL/GenBank/DDBJ whole genome shotgun (WGS) entry which is preliminary data.</text>
</comment>
<evidence type="ECO:0000256" key="11">
    <source>
        <dbReference type="ARBA" id="ARBA00023235"/>
    </source>
</evidence>
<dbReference type="SMART" id="SM00487">
    <property type="entry name" value="DEXDc"/>
    <property type="match status" value="1"/>
</dbReference>
<keyword evidence="10 15" id="KW-0234">DNA repair</keyword>
<keyword evidence="11" id="KW-0413">Isomerase</keyword>
<keyword evidence="7 15" id="KW-0067">ATP-binding</keyword>
<comment type="catalytic activity">
    <reaction evidence="12 15">
        <text>Couples ATP hydrolysis with the unwinding of duplex DNA by translocating in the 3'-5' direction.</text>
        <dbReference type="EC" id="5.6.2.4"/>
    </reaction>
</comment>
<evidence type="ECO:0000256" key="9">
    <source>
        <dbReference type="ARBA" id="ARBA00023172"/>
    </source>
</evidence>
<dbReference type="Proteomes" id="UP001157167">
    <property type="component" value="Unassembled WGS sequence"/>
</dbReference>
<keyword evidence="6 15" id="KW-0347">Helicase</keyword>
<dbReference type="PROSITE" id="PS51192">
    <property type="entry name" value="HELICASE_ATP_BIND_1"/>
    <property type="match status" value="1"/>
</dbReference>
<evidence type="ECO:0000256" key="16">
    <source>
        <dbReference type="SAM" id="MobiDB-lite"/>
    </source>
</evidence>
<comment type="catalytic activity">
    <reaction evidence="14 15">
        <text>ATP + H2O = ADP + phosphate + H(+)</text>
        <dbReference type="Rhea" id="RHEA:13065"/>
        <dbReference type="ChEBI" id="CHEBI:15377"/>
        <dbReference type="ChEBI" id="CHEBI:15378"/>
        <dbReference type="ChEBI" id="CHEBI:30616"/>
        <dbReference type="ChEBI" id="CHEBI:43474"/>
        <dbReference type="ChEBI" id="CHEBI:456216"/>
        <dbReference type="EC" id="5.6.2.4"/>
    </reaction>
</comment>
<dbReference type="EMBL" id="BSPX01000097">
    <property type="protein sequence ID" value="GLT24487.1"/>
    <property type="molecule type" value="Genomic_DNA"/>
</dbReference>
<dbReference type="SUPFAM" id="SSF52540">
    <property type="entry name" value="P-loop containing nucleoside triphosphate hydrolases"/>
    <property type="match status" value="2"/>
</dbReference>
<dbReference type="NCBIfam" id="NF008163">
    <property type="entry name" value="PRK10917.1-1"/>
    <property type="match status" value="1"/>
</dbReference>
<dbReference type="InterPro" id="IPR033454">
    <property type="entry name" value="RecG_wedge"/>
</dbReference>
<dbReference type="InterPro" id="IPR047112">
    <property type="entry name" value="RecG/Mfd"/>
</dbReference>
<dbReference type="GO" id="GO:0004386">
    <property type="term" value="F:helicase activity"/>
    <property type="evidence" value="ECO:0007669"/>
    <property type="project" value="UniProtKB-KW"/>
</dbReference>